<dbReference type="Proteomes" id="UP000615989">
    <property type="component" value="Unassembled WGS sequence"/>
</dbReference>
<proteinExistence type="predicted"/>
<reference evidence="2" key="1">
    <citation type="submission" date="2019-12" db="EMBL/GenBank/DDBJ databases">
        <title>Comparative genomics gives insights into the taxonomy of the Azoarcus-Aromatoleum group and reveals separate origins of nif in the plant-associated Azoarcus and non-plant-associated Aromatoleum sub-groups.</title>
        <authorList>
            <person name="Lafos M."/>
            <person name="Maluk M."/>
            <person name="Batista M."/>
            <person name="Junghare M."/>
            <person name="Carmona M."/>
            <person name="Faoro H."/>
            <person name="Cruz L.M."/>
            <person name="Battistoni F."/>
            <person name="De Souza E."/>
            <person name="Pedrosa F."/>
            <person name="Chen W.-M."/>
            <person name="Poole P.S."/>
            <person name="Dixon R.A."/>
            <person name="James E.K."/>
        </authorList>
    </citation>
    <scope>NUCLEOTIDE SEQUENCE</scope>
    <source>
        <strain evidence="2">LuFRes1</strain>
    </source>
</reference>
<dbReference type="EMBL" id="WTVG01000083">
    <property type="protein sequence ID" value="NMG26674.1"/>
    <property type="molecule type" value="Genomic_DNA"/>
</dbReference>
<feature type="transmembrane region" description="Helical" evidence="1">
    <location>
        <begin position="129"/>
        <end position="152"/>
    </location>
</feature>
<evidence type="ECO:0000256" key="1">
    <source>
        <dbReference type="SAM" id="Phobius"/>
    </source>
</evidence>
<gene>
    <name evidence="2" type="ORF">GO606_18555</name>
</gene>
<name>A0ABX1PQW5_9RHOO</name>
<protein>
    <recommendedName>
        <fullName evidence="4">Potassium channel domain-containing protein</fullName>
    </recommendedName>
</protein>
<evidence type="ECO:0008006" key="4">
    <source>
        <dbReference type="Google" id="ProtNLM"/>
    </source>
</evidence>
<organism evidence="2 3">
    <name type="scientific">Aromatoleum anaerobium</name>
    <dbReference type="NCBI Taxonomy" id="182180"/>
    <lineage>
        <taxon>Bacteria</taxon>
        <taxon>Pseudomonadati</taxon>
        <taxon>Pseudomonadota</taxon>
        <taxon>Betaproteobacteria</taxon>
        <taxon>Rhodocyclales</taxon>
        <taxon>Rhodocyclaceae</taxon>
        <taxon>Aromatoleum</taxon>
    </lineage>
</organism>
<accession>A0ABX1PQW5</accession>
<keyword evidence="1" id="KW-0472">Membrane</keyword>
<dbReference type="RefSeq" id="WP_169120012.1">
    <property type="nucleotide sequence ID" value="NZ_WTVG02000040.1"/>
</dbReference>
<comment type="caution">
    <text evidence="2">The sequence shown here is derived from an EMBL/GenBank/DDBJ whole genome shotgun (WGS) entry which is preliminary data.</text>
</comment>
<keyword evidence="1" id="KW-1133">Transmembrane helix</keyword>
<feature type="transmembrane region" description="Helical" evidence="1">
    <location>
        <begin position="257"/>
        <end position="281"/>
    </location>
</feature>
<feature type="transmembrane region" description="Helical" evidence="1">
    <location>
        <begin position="33"/>
        <end position="52"/>
    </location>
</feature>
<feature type="transmembrane region" description="Helical" evidence="1">
    <location>
        <begin position="325"/>
        <end position="346"/>
    </location>
</feature>
<sequence>MGTQNVAIVAKESGRKVAGQPVFPRPVRLIRELIAAFVWLLVVGQLLLFDIASYLSVRFAYLELLLRFRLLTLLVVVALLWGLLGNRRFLLFCGYIFAYPFVLVCWHIPRILFKNWAVVLAFSPAVHSILGRFKASFITFVVVLLAASLASLATYKPLIAGSMSVLGVYLIHHFIRRFRVAFSPSTVFADAANVIRNIWSTIKDSEFFKRPENIAPDSSEYRQKLGQNLLSLYVLTAGLHFLGERLKVVARSRKLDLYFLSSLLYTFILTTVLFAFVYFGLERLLPGSFTGESSPGLFDFLGLSFGTLMTADISPLKPVSGIAQAFMYVQLFASLLIIVLLVFVVLTSIRERHRQDLDAVIVEISEACDRIGSALESNYELTIAGVEALLLEFSPSVMKWCLKLRHGEERARTIQAEREARGKLGREGGRE</sequence>
<feature type="transmembrane region" description="Helical" evidence="1">
    <location>
        <begin position="64"/>
        <end position="83"/>
    </location>
</feature>
<feature type="transmembrane region" description="Helical" evidence="1">
    <location>
        <begin position="89"/>
        <end position="108"/>
    </location>
</feature>
<keyword evidence="3" id="KW-1185">Reference proteome</keyword>
<evidence type="ECO:0000313" key="3">
    <source>
        <dbReference type="Proteomes" id="UP000615989"/>
    </source>
</evidence>
<evidence type="ECO:0000313" key="2">
    <source>
        <dbReference type="EMBL" id="NMG26674.1"/>
    </source>
</evidence>
<keyword evidence="1" id="KW-0812">Transmembrane</keyword>